<keyword evidence="3" id="KW-1185">Reference proteome</keyword>
<evidence type="ECO:0000313" key="3">
    <source>
        <dbReference type="Proteomes" id="UP000467841"/>
    </source>
</evidence>
<gene>
    <name evidence="2" type="ORF">MERR_LOCUS43163</name>
</gene>
<evidence type="ECO:0000313" key="2">
    <source>
        <dbReference type="EMBL" id="CAA7055927.1"/>
    </source>
</evidence>
<protein>
    <submittedName>
        <fullName evidence="2">Uncharacterized protein</fullName>
    </submittedName>
</protein>
<dbReference type="AlphaFoldDB" id="A0A6D2KU97"/>
<feature type="compositionally biased region" description="Acidic residues" evidence="1">
    <location>
        <begin position="125"/>
        <end position="136"/>
    </location>
</feature>
<evidence type="ECO:0000256" key="1">
    <source>
        <dbReference type="SAM" id="MobiDB-lite"/>
    </source>
</evidence>
<name>A0A6D2KU97_9BRAS</name>
<sequence>MLSSLMANDLRLSMTNVVFNNNEELGEHCRQFHRGKGIEGTSRNAQERASLEDEPKDDIATEEVDASDCRRNEEPVVDSVVFQCNECTYVLFNSRDQLVEHRCQFHKGKAIAGTSRNAQEKAFVEDEDDIATDGDE</sequence>
<organism evidence="2 3">
    <name type="scientific">Microthlaspi erraticum</name>
    <dbReference type="NCBI Taxonomy" id="1685480"/>
    <lineage>
        <taxon>Eukaryota</taxon>
        <taxon>Viridiplantae</taxon>
        <taxon>Streptophyta</taxon>
        <taxon>Embryophyta</taxon>
        <taxon>Tracheophyta</taxon>
        <taxon>Spermatophyta</taxon>
        <taxon>Magnoliopsida</taxon>
        <taxon>eudicotyledons</taxon>
        <taxon>Gunneridae</taxon>
        <taxon>Pentapetalae</taxon>
        <taxon>rosids</taxon>
        <taxon>malvids</taxon>
        <taxon>Brassicales</taxon>
        <taxon>Brassicaceae</taxon>
        <taxon>Coluteocarpeae</taxon>
        <taxon>Microthlaspi</taxon>
    </lineage>
</organism>
<feature type="compositionally biased region" description="Basic and acidic residues" evidence="1">
    <location>
        <begin position="45"/>
        <end position="59"/>
    </location>
</feature>
<accession>A0A6D2KU97</accession>
<dbReference type="EMBL" id="CACVBM020001618">
    <property type="protein sequence ID" value="CAA7055927.1"/>
    <property type="molecule type" value="Genomic_DNA"/>
</dbReference>
<dbReference type="Proteomes" id="UP000467841">
    <property type="component" value="Unassembled WGS sequence"/>
</dbReference>
<feature type="region of interest" description="Disordered" evidence="1">
    <location>
        <begin position="114"/>
        <end position="136"/>
    </location>
</feature>
<comment type="caution">
    <text evidence="2">The sequence shown here is derived from an EMBL/GenBank/DDBJ whole genome shotgun (WGS) entry which is preliminary data.</text>
</comment>
<reference evidence="2" key="1">
    <citation type="submission" date="2020-01" db="EMBL/GenBank/DDBJ databases">
        <authorList>
            <person name="Mishra B."/>
        </authorList>
    </citation>
    <scope>NUCLEOTIDE SEQUENCE [LARGE SCALE GENOMIC DNA]</scope>
</reference>
<feature type="region of interest" description="Disordered" evidence="1">
    <location>
        <begin position="32"/>
        <end position="70"/>
    </location>
</feature>
<proteinExistence type="predicted"/>